<dbReference type="EMBL" id="CAEZTS010000150">
    <property type="protein sequence ID" value="CAB4587929.1"/>
    <property type="molecule type" value="Genomic_DNA"/>
</dbReference>
<dbReference type="Pfam" id="PF08241">
    <property type="entry name" value="Methyltransf_11"/>
    <property type="match status" value="1"/>
</dbReference>
<name>A0A6J6FJM9_9ZZZZ</name>
<dbReference type="InterPro" id="IPR029063">
    <property type="entry name" value="SAM-dependent_MTases_sf"/>
</dbReference>
<dbReference type="InterPro" id="IPR013216">
    <property type="entry name" value="Methyltransf_11"/>
</dbReference>
<reference evidence="2" key="1">
    <citation type="submission" date="2020-05" db="EMBL/GenBank/DDBJ databases">
        <authorList>
            <person name="Chiriac C."/>
            <person name="Salcher M."/>
            <person name="Ghai R."/>
            <person name="Kavagutti S V."/>
        </authorList>
    </citation>
    <scope>NUCLEOTIDE SEQUENCE</scope>
</reference>
<dbReference type="GO" id="GO:0008757">
    <property type="term" value="F:S-adenosylmethionine-dependent methyltransferase activity"/>
    <property type="evidence" value="ECO:0007669"/>
    <property type="project" value="InterPro"/>
</dbReference>
<dbReference type="AlphaFoldDB" id="A0A6J6FJM9"/>
<dbReference type="SUPFAM" id="SSF53335">
    <property type="entry name" value="S-adenosyl-L-methionine-dependent methyltransferases"/>
    <property type="match status" value="1"/>
</dbReference>
<organism evidence="2">
    <name type="scientific">freshwater metagenome</name>
    <dbReference type="NCBI Taxonomy" id="449393"/>
    <lineage>
        <taxon>unclassified sequences</taxon>
        <taxon>metagenomes</taxon>
        <taxon>ecological metagenomes</taxon>
    </lineage>
</organism>
<protein>
    <submittedName>
        <fullName evidence="2">Unannotated protein</fullName>
    </submittedName>
</protein>
<evidence type="ECO:0000259" key="1">
    <source>
        <dbReference type="Pfam" id="PF08241"/>
    </source>
</evidence>
<feature type="domain" description="Methyltransferase type 11" evidence="1">
    <location>
        <begin position="136"/>
        <end position="183"/>
    </location>
</feature>
<evidence type="ECO:0000313" key="2">
    <source>
        <dbReference type="EMBL" id="CAB4587929.1"/>
    </source>
</evidence>
<dbReference type="Gene3D" id="3.40.50.150">
    <property type="entry name" value="Vaccinia Virus protein VP39"/>
    <property type="match status" value="1"/>
</dbReference>
<sequence length="295" mass="33757">MKAKSVVSGAWDVATRPLVRRWNWWRQPRWWTGTDLPWERPHSVGKGPMAVCNICHWAGAEFLGTEHVESAMCPRCGSVARDRFLLFCFLDCSPHDASMRVLETSPRLGREYRRMMRSLFHYTSSDFDLSAHRGDIRIDLQDIALPDSSVDVLLTPHVLEHVPDTDRALREIHRVLAPDGAMYLQIPLQQGVTARPTEPEFHGDNTPVHFRFGWDLIASLEAAGFDVEVLVMEEFAKVLRGENSCPEPDVDGFDVPSMIEHAPTTKLRPLVDIYMSKIHGFRPEHQFVTFRCVKR</sequence>
<accession>A0A6J6FJM9</accession>
<gene>
    <name evidence="2" type="ORF">UFOPK1722_01474</name>
</gene>
<proteinExistence type="predicted"/>
<dbReference type="CDD" id="cd02440">
    <property type="entry name" value="AdoMet_MTases"/>
    <property type="match status" value="1"/>
</dbReference>